<reference evidence="7" key="1">
    <citation type="submission" date="2022-04" db="EMBL/GenBank/DDBJ databases">
        <title>Lysobacter sp. CAU 1642 isolated from sea sand.</title>
        <authorList>
            <person name="Kim W."/>
        </authorList>
    </citation>
    <scope>NUCLEOTIDE SEQUENCE</scope>
    <source>
        <strain evidence="7">CAU 1642</strain>
    </source>
</reference>
<keyword evidence="4 5" id="KW-0472">Membrane</keyword>
<evidence type="ECO:0000256" key="4">
    <source>
        <dbReference type="ARBA" id="ARBA00023136"/>
    </source>
</evidence>
<feature type="transmembrane region" description="Helical" evidence="5">
    <location>
        <begin position="44"/>
        <end position="67"/>
    </location>
</feature>
<keyword evidence="1" id="KW-1003">Cell membrane</keyword>
<organism evidence="7 8">
    <name type="scientific">Pseudomarimonas salicorniae</name>
    <dbReference type="NCBI Taxonomy" id="2933270"/>
    <lineage>
        <taxon>Bacteria</taxon>
        <taxon>Pseudomonadati</taxon>
        <taxon>Pseudomonadota</taxon>
        <taxon>Gammaproteobacteria</taxon>
        <taxon>Lysobacterales</taxon>
        <taxon>Lysobacteraceae</taxon>
        <taxon>Pseudomarimonas</taxon>
    </lineage>
</organism>
<comment type="caution">
    <text evidence="7">The sequence shown here is derived from an EMBL/GenBank/DDBJ whole genome shotgun (WGS) entry which is preliminary data.</text>
</comment>
<keyword evidence="8" id="KW-1185">Reference proteome</keyword>
<evidence type="ECO:0000256" key="5">
    <source>
        <dbReference type="SAM" id="Phobius"/>
    </source>
</evidence>
<evidence type="ECO:0000256" key="1">
    <source>
        <dbReference type="ARBA" id="ARBA00022475"/>
    </source>
</evidence>
<proteinExistence type="predicted"/>
<gene>
    <name evidence="7" type="ORF">M0G41_14735</name>
</gene>
<feature type="domain" description="Lipopolysaccharide assembly protein A" evidence="6">
    <location>
        <begin position="23"/>
        <end position="77"/>
    </location>
</feature>
<dbReference type="Proteomes" id="UP001431449">
    <property type="component" value="Unassembled WGS sequence"/>
</dbReference>
<dbReference type="Pfam" id="PF06305">
    <property type="entry name" value="LapA_dom"/>
    <property type="match status" value="1"/>
</dbReference>
<evidence type="ECO:0000256" key="2">
    <source>
        <dbReference type="ARBA" id="ARBA00022692"/>
    </source>
</evidence>
<name>A0ABT0GK44_9GAMM</name>
<keyword evidence="2 5" id="KW-0812">Transmembrane</keyword>
<protein>
    <submittedName>
        <fullName evidence="7">Lipopolysaccharide assembly protein LapA domain-containing protein</fullName>
    </submittedName>
</protein>
<dbReference type="EMBL" id="JALNMH010000012">
    <property type="protein sequence ID" value="MCK7594922.1"/>
    <property type="molecule type" value="Genomic_DNA"/>
</dbReference>
<dbReference type="InterPro" id="IPR010445">
    <property type="entry name" value="LapA_dom"/>
</dbReference>
<evidence type="ECO:0000313" key="7">
    <source>
        <dbReference type="EMBL" id="MCK7594922.1"/>
    </source>
</evidence>
<evidence type="ECO:0000313" key="8">
    <source>
        <dbReference type="Proteomes" id="UP001431449"/>
    </source>
</evidence>
<dbReference type="RefSeq" id="WP_248210613.1">
    <property type="nucleotide sequence ID" value="NZ_JALNMH010000012.1"/>
</dbReference>
<evidence type="ECO:0000256" key="3">
    <source>
        <dbReference type="ARBA" id="ARBA00022989"/>
    </source>
</evidence>
<evidence type="ECO:0000259" key="6">
    <source>
        <dbReference type="Pfam" id="PF06305"/>
    </source>
</evidence>
<keyword evidence="3 5" id="KW-1133">Transmembrane helix</keyword>
<sequence>MRWLRGLLVLVVVALGLAFGALNDGDVAINLHYLQFSLSTGAALIGAALVGALVAGLCLWLAVIWPLQRRLRRARRDEQRAVGTALEPVEQDRA</sequence>
<accession>A0ABT0GK44</accession>